<evidence type="ECO:0000313" key="2">
    <source>
        <dbReference type="Proteomes" id="UP000620104"/>
    </source>
</evidence>
<accession>A0A8H3YHQ6</accession>
<dbReference type="EMBL" id="BLZA01000023">
    <property type="protein sequence ID" value="GHJ87851.1"/>
    <property type="molecule type" value="Genomic_DNA"/>
</dbReference>
<name>A0A8H3YHQ6_9TREE</name>
<dbReference type="Proteomes" id="UP000620104">
    <property type="component" value="Unassembled WGS sequence"/>
</dbReference>
<organism evidence="1 2">
    <name type="scientific">Naganishia liquefaciens</name>
    <dbReference type="NCBI Taxonomy" id="104408"/>
    <lineage>
        <taxon>Eukaryota</taxon>
        <taxon>Fungi</taxon>
        <taxon>Dikarya</taxon>
        <taxon>Basidiomycota</taxon>
        <taxon>Agaricomycotina</taxon>
        <taxon>Tremellomycetes</taxon>
        <taxon>Filobasidiales</taxon>
        <taxon>Filobasidiaceae</taxon>
        <taxon>Naganishia</taxon>
    </lineage>
</organism>
<gene>
    <name evidence="1" type="ORF">NliqN6_4253</name>
</gene>
<protein>
    <submittedName>
        <fullName evidence="1">Uncharacterized protein</fullName>
    </submittedName>
</protein>
<dbReference type="AlphaFoldDB" id="A0A8H3YHQ6"/>
<evidence type="ECO:0000313" key="1">
    <source>
        <dbReference type="EMBL" id="GHJ87851.1"/>
    </source>
</evidence>
<reference evidence="1" key="1">
    <citation type="submission" date="2020-07" db="EMBL/GenBank/DDBJ databases">
        <title>Draft Genome Sequence of a Deep-Sea Yeast, Naganishia (Cryptococcus) liquefaciens strain N6.</title>
        <authorList>
            <person name="Han Y.W."/>
            <person name="Kajitani R."/>
            <person name="Morimoto H."/>
            <person name="Parhat M."/>
            <person name="Tsubouchi H."/>
            <person name="Bakenova O."/>
            <person name="Ogata M."/>
            <person name="Argunhan B."/>
            <person name="Aoki R."/>
            <person name="Kajiwara S."/>
            <person name="Itoh T."/>
            <person name="Iwasaki H."/>
        </authorList>
    </citation>
    <scope>NUCLEOTIDE SEQUENCE</scope>
    <source>
        <strain evidence="1">N6</strain>
    </source>
</reference>
<sequence>MAGSTAPAHGHVIKLATKNAAPSAPFLHGSWDNPEDAVTMQVLLHCINAKTITPTTLNKAFPFSAERDMDVARVMQFIDLFKFSPRMIKRLLSAPTGLAPSRTSLGRALATR</sequence>
<comment type="caution">
    <text evidence="1">The sequence shown here is derived from an EMBL/GenBank/DDBJ whole genome shotgun (WGS) entry which is preliminary data.</text>
</comment>
<keyword evidence="2" id="KW-1185">Reference proteome</keyword>
<proteinExistence type="predicted"/>